<sequence length="91" mass="9838">MKLSTTLLCAFCLAGVSALEDGKLIDGVFTAYDDILQLGSITSVDKRSFLFPNLNSLIPKEDLLPRVGRKVKFRSGLLSGLIPIAVDVDIL</sequence>
<reference evidence="2 3" key="1">
    <citation type="submission" date="2018-10" db="EMBL/GenBank/DDBJ databases">
        <title>Genome sequence of Verticillium nonalfalfae VnAa140.</title>
        <authorList>
            <person name="Stajich J.E."/>
            <person name="Kasson M.T."/>
        </authorList>
    </citation>
    <scope>NUCLEOTIDE SEQUENCE [LARGE SCALE GENOMIC DNA]</scope>
    <source>
        <strain evidence="2 3">VnAa140</strain>
    </source>
</reference>
<evidence type="ECO:0000313" key="3">
    <source>
        <dbReference type="Proteomes" id="UP000267145"/>
    </source>
</evidence>
<evidence type="ECO:0000313" key="2">
    <source>
        <dbReference type="EMBL" id="RNJ58349.1"/>
    </source>
</evidence>
<dbReference type="GeneID" id="39608490"/>
<keyword evidence="3" id="KW-1185">Reference proteome</keyword>
<keyword evidence="1" id="KW-0732">Signal</keyword>
<dbReference type="RefSeq" id="XP_028496507.1">
    <property type="nucleotide sequence ID" value="XM_028638966.1"/>
</dbReference>
<dbReference type="EMBL" id="RBVV01000028">
    <property type="protein sequence ID" value="RNJ58349.1"/>
    <property type="molecule type" value="Genomic_DNA"/>
</dbReference>
<accession>A0A3M9YD03</accession>
<protein>
    <submittedName>
        <fullName evidence="2">Uncharacterized protein</fullName>
    </submittedName>
</protein>
<feature type="signal peptide" evidence="1">
    <location>
        <begin position="1"/>
        <end position="18"/>
    </location>
</feature>
<proteinExistence type="predicted"/>
<dbReference type="Proteomes" id="UP000267145">
    <property type="component" value="Unassembled WGS sequence"/>
</dbReference>
<comment type="caution">
    <text evidence="2">The sequence shown here is derived from an EMBL/GenBank/DDBJ whole genome shotgun (WGS) entry which is preliminary data.</text>
</comment>
<organism evidence="2 3">
    <name type="scientific">Verticillium nonalfalfae</name>
    <dbReference type="NCBI Taxonomy" id="1051616"/>
    <lineage>
        <taxon>Eukaryota</taxon>
        <taxon>Fungi</taxon>
        <taxon>Dikarya</taxon>
        <taxon>Ascomycota</taxon>
        <taxon>Pezizomycotina</taxon>
        <taxon>Sordariomycetes</taxon>
        <taxon>Hypocreomycetidae</taxon>
        <taxon>Glomerellales</taxon>
        <taxon>Plectosphaerellaceae</taxon>
        <taxon>Verticillium</taxon>
    </lineage>
</organism>
<name>A0A3M9YD03_9PEZI</name>
<dbReference type="AlphaFoldDB" id="A0A3M9YD03"/>
<feature type="chain" id="PRO_5017963852" evidence="1">
    <location>
        <begin position="19"/>
        <end position="91"/>
    </location>
</feature>
<evidence type="ECO:0000256" key="1">
    <source>
        <dbReference type="SAM" id="SignalP"/>
    </source>
</evidence>
<gene>
    <name evidence="2" type="ORF">D7B24_004801</name>
</gene>